<gene>
    <name evidence="1" type="ORF">QQS39_13295</name>
</gene>
<evidence type="ECO:0000313" key="2">
    <source>
        <dbReference type="Proteomes" id="UP001226651"/>
    </source>
</evidence>
<proteinExistence type="predicted"/>
<evidence type="ECO:0000313" key="1">
    <source>
        <dbReference type="EMBL" id="WIV87434.1"/>
    </source>
</evidence>
<dbReference type="Proteomes" id="UP001226651">
    <property type="component" value="Chromosome"/>
</dbReference>
<organism evidence="1 2">
    <name type="scientific">Proteus appendicitidis</name>
    <dbReference type="NCBI Taxonomy" id="3034648"/>
    <lineage>
        <taxon>Bacteria</taxon>
        <taxon>Pseudomonadati</taxon>
        <taxon>Pseudomonadota</taxon>
        <taxon>Gammaproteobacteria</taxon>
        <taxon>Enterobacterales</taxon>
        <taxon>Morganellaceae</taxon>
        <taxon>Proteus</taxon>
    </lineage>
</organism>
<keyword evidence="2" id="KW-1185">Reference proteome</keyword>
<sequence>MKTEKISQVTIDTLNDQISEILGPPLKDQNIHLQDLLKHLDKININALTKIGFSKIDYVTWLDDFINSIAKVGLETPYLIDDIEDNFHITTNDYSSFKDTNEFHILCRLILLLNSEELRLRTLCIYILLNKASNAIEIPNDIATNITNSWLKYTLEGSGCFREIELVTALIMSKKIPIALIEKKRGSPISAQKIIVQIVLATIYEGVRKVTKSKKDALLFVADEITEIIDYCNSHKSHNEELKCNPAWVEKLKEKSNIKISSAWNIYPYSILSEINDYIQSKNMAIYTENKILNNVIKSIMETEHRAIIDNQSTHIANTYLNKEVKVAK</sequence>
<dbReference type="EMBL" id="CP127389">
    <property type="protein sequence ID" value="WIV87434.1"/>
    <property type="molecule type" value="Genomic_DNA"/>
</dbReference>
<name>A0ABY8Y4V7_9GAMM</name>
<reference evidence="1 2" key="1">
    <citation type="submission" date="2023-06" db="EMBL/GenBank/DDBJ databases">
        <title>Proteus appendicitidis sp. nov., isolated from the appendiceal pus of an appendicitis patient in Yongzhou, China.</title>
        <authorList>
            <person name="Cai X."/>
        </authorList>
    </citation>
    <scope>NUCLEOTIDE SEQUENCE [LARGE SCALE GENOMIC DNA]</scope>
    <source>
        <strain evidence="1 2">HZ0627</strain>
    </source>
</reference>
<protein>
    <submittedName>
        <fullName evidence="1">Uncharacterized protein</fullName>
    </submittedName>
</protein>
<accession>A0ABY8Y4V7</accession>
<dbReference type="RefSeq" id="WP_285804690.1">
    <property type="nucleotide sequence ID" value="NZ_CP127389.1"/>
</dbReference>